<reference evidence="12" key="1">
    <citation type="submission" date="2021-02" db="EMBL/GenBank/DDBJ databases">
        <authorList>
            <person name="Dougan E. K."/>
            <person name="Rhodes N."/>
            <person name="Thang M."/>
            <person name="Chan C."/>
        </authorList>
    </citation>
    <scope>NUCLEOTIDE SEQUENCE</scope>
</reference>
<dbReference type="Pfam" id="PF25768">
    <property type="entry name" value="TPR_IFT121"/>
    <property type="match status" value="1"/>
</dbReference>
<evidence type="ECO:0000256" key="5">
    <source>
        <dbReference type="ARBA" id="ARBA00022794"/>
    </source>
</evidence>
<dbReference type="Proteomes" id="UP000604046">
    <property type="component" value="Unassembled WGS sequence"/>
</dbReference>
<evidence type="ECO:0000259" key="11">
    <source>
        <dbReference type="Pfam" id="PF25768"/>
    </source>
</evidence>
<dbReference type="Gene3D" id="3.40.50.1820">
    <property type="entry name" value="alpha/beta hydrolase"/>
    <property type="match status" value="1"/>
</dbReference>
<evidence type="ECO:0000256" key="2">
    <source>
        <dbReference type="ARBA" id="ARBA00022490"/>
    </source>
</evidence>
<dbReference type="GO" id="GO:0005929">
    <property type="term" value="C:cilium"/>
    <property type="evidence" value="ECO:0007669"/>
    <property type="project" value="TreeGrafter"/>
</dbReference>
<dbReference type="Pfam" id="PF00561">
    <property type="entry name" value="Abhydrolase_1"/>
    <property type="match status" value="1"/>
</dbReference>
<feature type="domain" description="IFT121-like TPR repeats" evidence="11">
    <location>
        <begin position="394"/>
        <end position="492"/>
    </location>
</feature>
<dbReference type="GO" id="GO:0035721">
    <property type="term" value="P:intraciliary retrograde transport"/>
    <property type="evidence" value="ECO:0007669"/>
    <property type="project" value="InterPro"/>
</dbReference>
<evidence type="ECO:0000256" key="8">
    <source>
        <dbReference type="ARBA" id="ARBA00023273"/>
    </source>
</evidence>
<dbReference type="GO" id="GO:0030991">
    <property type="term" value="C:intraciliary transport particle A"/>
    <property type="evidence" value="ECO:0007669"/>
    <property type="project" value="TreeGrafter"/>
</dbReference>
<accession>A0A812TXU9</accession>
<protein>
    <submittedName>
        <fullName evidence="12">Wdr35 protein</fullName>
    </submittedName>
</protein>
<comment type="subcellular location">
    <subcellularLocation>
        <location evidence="1">Cytoplasm</location>
        <location evidence="1">Cytoskeleton</location>
        <location evidence="1">Cilium basal body</location>
    </subcellularLocation>
</comment>
<evidence type="ECO:0000256" key="4">
    <source>
        <dbReference type="ARBA" id="ARBA00022737"/>
    </source>
</evidence>
<evidence type="ECO:0000256" key="7">
    <source>
        <dbReference type="ARBA" id="ARBA00023212"/>
    </source>
</evidence>
<keyword evidence="7" id="KW-0206">Cytoskeleton</keyword>
<keyword evidence="6" id="KW-0969">Cilium</keyword>
<evidence type="ECO:0000256" key="3">
    <source>
        <dbReference type="ARBA" id="ARBA00022574"/>
    </source>
</evidence>
<dbReference type="GO" id="GO:0060271">
    <property type="term" value="P:cilium assembly"/>
    <property type="evidence" value="ECO:0007669"/>
    <property type="project" value="TreeGrafter"/>
</dbReference>
<keyword evidence="8" id="KW-0966">Cell projection</keyword>
<dbReference type="PANTHER" id="PTHR14920">
    <property type="entry name" value="OSMOTIC AVOIDANCE ABNORMAL PROTEIN 1/WD REPEAT MEMBRANE PROTEIN"/>
    <property type="match status" value="1"/>
</dbReference>
<feature type="domain" description="IFT121-like zinc finger" evidence="10">
    <location>
        <begin position="554"/>
        <end position="582"/>
    </location>
</feature>
<feature type="domain" description="AB hydrolase-1" evidence="9">
    <location>
        <begin position="110"/>
        <end position="220"/>
    </location>
</feature>
<dbReference type="InterPro" id="IPR000073">
    <property type="entry name" value="AB_hydrolase_1"/>
</dbReference>
<keyword evidence="3" id="KW-0853">WD repeat</keyword>
<evidence type="ECO:0000256" key="6">
    <source>
        <dbReference type="ARBA" id="ARBA00023069"/>
    </source>
</evidence>
<gene>
    <name evidence="12" type="primary">Wdr35</name>
    <name evidence="12" type="ORF">SNAT2548_LOCUS30426</name>
</gene>
<dbReference type="InterPro" id="IPR056170">
    <property type="entry name" value="Znf_IFT121-like"/>
</dbReference>
<proteinExistence type="predicted"/>
<dbReference type="PANTHER" id="PTHR14920:SF3">
    <property type="entry name" value="WD REPEAT-CONTAINING PROTEIN 35-LIKE PROTEIN"/>
    <property type="match status" value="1"/>
</dbReference>
<keyword evidence="5" id="KW-0970">Cilium biogenesis/degradation</keyword>
<dbReference type="OrthoDB" id="446421at2759"/>
<keyword evidence="4" id="KW-0677">Repeat</keyword>
<dbReference type="SUPFAM" id="SSF53474">
    <property type="entry name" value="alpha/beta-Hydrolases"/>
    <property type="match status" value="1"/>
</dbReference>
<dbReference type="InterPro" id="IPR040379">
    <property type="entry name" value="WDR19/dyf-2"/>
</dbReference>
<keyword evidence="2" id="KW-0963">Cytoplasm</keyword>
<sequence>MALGLCLGFSAGLLCLPLLTVFAVRLSARLRSAIAFGVGTNWPPYDVSDLSRPSPRWVQLSTRLLGLLAHSETVGAFEGLANAVPLMVKSPNGMVSGLRLSPTAQKKTKTVVYLHGQAGNAVVQHRTDLYKLLATRLGCEVIAIDYCGCGYSDFCWPTEASAVADVRAVVQSLPPEEEVVIWGHSLGTGIALASLEALLADEGRRVRGVILEAPFLSFAAAAGSLLEAVLPWRSLREGLERWVRDGWGDLQFDSARRVQAVAAKMPARAPAPVTSAKRRWLKSRETQVVILHGTDDGKEALRVGWSAVPCLPLDIFALDMLHNDIWAQPGLPQLLKETFEQLYLLAALEVEKFKNKTLDAQMTGATQGTMTTAQTLQSLVTQDQSVSSDRALESPWRGCEAYHIYLLSQRQLYEGQFEQAMKTSLRLAEYEDILDTQTIYSLIALTTYYNKFYMQCSKAFIKLEASGDISDEMRTKFSDLALSIFTRSTPKDPVNQLLLPCPKCHTRISDWSVSCSSCNHRLAFCVASGRSIFPEDRGPNSGPYPPGTGPLGETIKCRVCRHRMYASEVRKLRNCPLCHSRLDIPAPPPMH</sequence>
<dbReference type="Pfam" id="PF23145">
    <property type="entry name" value="Zf_2nd_IFT121"/>
    <property type="match status" value="1"/>
</dbReference>
<evidence type="ECO:0000256" key="1">
    <source>
        <dbReference type="ARBA" id="ARBA00004120"/>
    </source>
</evidence>
<comment type="caution">
    <text evidence="12">The sequence shown here is derived from an EMBL/GenBank/DDBJ whole genome shotgun (WGS) entry which is preliminary data.</text>
</comment>
<organism evidence="12 13">
    <name type="scientific">Symbiodinium natans</name>
    <dbReference type="NCBI Taxonomy" id="878477"/>
    <lineage>
        <taxon>Eukaryota</taxon>
        <taxon>Sar</taxon>
        <taxon>Alveolata</taxon>
        <taxon>Dinophyceae</taxon>
        <taxon>Suessiales</taxon>
        <taxon>Symbiodiniaceae</taxon>
        <taxon>Symbiodinium</taxon>
    </lineage>
</organism>
<evidence type="ECO:0000313" key="13">
    <source>
        <dbReference type="Proteomes" id="UP000604046"/>
    </source>
</evidence>
<evidence type="ECO:0000259" key="9">
    <source>
        <dbReference type="Pfam" id="PF00561"/>
    </source>
</evidence>
<evidence type="ECO:0000313" key="12">
    <source>
        <dbReference type="EMBL" id="CAE7542638.1"/>
    </source>
</evidence>
<evidence type="ECO:0000259" key="10">
    <source>
        <dbReference type="Pfam" id="PF23145"/>
    </source>
</evidence>
<dbReference type="EMBL" id="CAJNDS010002606">
    <property type="protein sequence ID" value="CAE7542638.1"/>
    <property type="molecule type" value="Genomic_DNA"/>
</dbReference>
<dbReference type="AlphaFoldDB" id="A0A812TXU9"/>
<name>A0A812TXU9_9DINO</name>
<dbReference type="InterPro" id="IPR029058">
    <property type="entry name" value="AB_hydrolase_fold"/>
</dbReference>
<dbReference type="InterPro" id="IPR057979">
    <property type="entry name" value="TPR_IFT121"/>
</dbReference>
<keyword evidence="13" id="KW-1185">Reference proteome</keyword>